<dbReference type="Proteomes" id="UP000008457">
    <property type="component" value="Chromosome"/>
</dbReference>
<dbReference type="HOGENOM" id="CLU_021021_2_0_9"/>
<dbReference type="InterPro" id="IPR006059">
    <property type="entry name" value="SBP"/>
</dbReference>
<dbReference type="Pfam" id="PF01547">
    <property type="entry name" value="SBP_bac_1"/>
    <property type="match status" value="1"/>
</dbReference>
<dbReference type="PANTHER" id="PTHR43649">
    <property type="entry name" value="ARABINOSE-BINDING PROTEIN-RELATED"/>
    <property type="match status" value="1"/>
</dbReference>
<organism evidence="8 9">
    <name type="scientific">Mahella australiensis (strain DSM 15567 / CIP 107919 / 50-1 BON)</name>
    <dbReference type="NCBI Taxonomy" id="697281"/>
    <lineage>
        <taxon>Bacteria</taxon>
        <taxon>Bacillati</taxon>
        <taxon>Bacillota</taxon>
        <taxon>Clostridia</taxon>
        <taxon>Thermoanaerobacterales</taxon>
        <taxon>Thermoanaerobacterales Family IV. Incertae Sedis</taxon>
        <taxon>Mahella</taxon>
    </lineage>
</organism>
<dbReference type="AlphaFoldDB" id="F3ZVY7"/>
<dbReference type="PANTHER" id="PTHR43649:SF33">
    <property type="entry name" value="POLYGALACTURONAN_RHAMNOGALACTURONAN-BINDING PROTEIN YTCQ"/>
    <property type="match status" value="1"/>
</dbReference>
<gene>
    <name evidence="8" type="ordered locus">Mahau_0138</name>
</gene>
<evidence type="ECO:0000256" key="3">
    <source>
        <dbReference type="ARBA" id="ARBA00023136"/>
    </source>
</evidence>
<sequence>MKVAKRWLVMSLILVLAVSLLTACGQSEQVPTDVAGESSAGDKETAQSTSSSEQEALTLPIVSEPITLKYFWTLDAKAAASMTSYDEVACFKKMEELTGINIEWIHPPTGQEKEQFNLMIASQELPDLVHWDWSTVAGGASKLISDGSIVKLNDLISKYAPNFTKLMEEHPDWRKEAILDDGSYYYFPFIREDELLRLSSGFQMRGDWLEKLKLEAPKNIDEWHSVLTAFKREDPNGNGQADELPFVAIGQSRVQYFEYAYGIMHNFYRDPNTRKIKYGPMEPSYKDYLTTMRQWYKEGLIDPDYAATDTKNFDAKVTGNKGGSYYGMLSGNMGRFMDLMKSKDSSFKLVGVPWPVGPDGKSYGPMAINAVQPVGTAISAQSKYQKEAVKWLDYCYSEDGKMLFNFGIENESYKMVEGEPVYTDAVLHNPDGLAVSDALIRYAMAVSNGPFVQDKRYYPQILVYPEQKTTLDIWINSCDPSLQMPPITLTEDESQRFASIMNEINTYVQEMFDKFVMGQEPLDNFDNYINTLKGMGIEEVINIEQTALDRFNARK</sequence>
<evidence type="ECO:0000313" key="9">
    <source>
        <dbReference type="Proteomes" id="UP000008457"/>
    </source>
</evidence>
<evidence type="ECO:0000256" key="2">
    <source>
        <dbReference type="ARBA" id="ARBA00022729"/>
    </source>
</evidence>
<keyword evidence="4" id="KW-0564">Palmitate</keyword>
<dbReference type="KEGG" id="mas:Mahau_0138"/>
<feature type="region of interest" description="Disordered" evidence="6">
    <location>
        <begin position="31"/>
        <end position="54"/>
    </location>
</feature>
<evidence type="ECO:0000256" key="7">
    <source>
        <dbReference type="SAM" id="SignalP"/>
    </source>
</evidence>
<dbReference type="STRING" id="697281.Mahau_0138"/>
<evidence type="ECO:0000313" key="8">
    <source>
        <dbReference type="EMBL" id="AEE95361.1"/>
    </source>
</evidence>
<dbReference type="PROSITE" id="PS51257">
    <property type="entry name" value="PROKAR_LIPOPROTEIN"/>
    <property type="match status" value="1"/>
</dbReference>
<dbReference type="eggNOG" id="COG1653">
    <property type="taxonomic scope" value="Bacteria"/>
</dbReference>
<evidence type="ECO:0000256" key="1">
    <source>
        <dbReference type="ARBA" id="ARBA00022475"/>
    </source>
</evidence>
<evidence type="ECO:0000256" key="5">
    <source>
        <dbReference type="ARBA" id="ARBA00023288"/>
    </source>
</evidence>
<keyword evidence="3" id="KW-0472">Membrane</keyword>
<keyword evidence="5" id="KW-0449">Lipoprotein</keyword>
<reference evidence="8 9" key="2">
    <citation type="journal article" date="2011" name="Stand. Genomic Sci.">
        <title>Complete genome sequence of Mahella australiensis type strain (50-1 BON).</title>
        <authorList>
            <person name="Sikorski J."/>
            <person name="Teshima H."/>
            <person name="Nolan M."/>
            <person name="Lucas S."/>
            <person name="Hammon N."/>
            <person name="Deshpande S."/>
            <person name="Cheng J.F."/>
            <person name="Pitluck S."/>
            <person name="Liolios K."/>
            <person name="Pagani I."/>
            <person name="Ivanova N."/>
            <person name="Huntemann M."/>
            <person name="Mavromatis K."/>
            <person name="Ovchinikova G."/>
            <person name="Pati A."/>
            <person name="Tapia R."/>
            <person name="Han C."/>
            <person name="Goodwin L."/>
            <person name="Chen A."/>
            <person name="Palaniappan K."/>
            <person name="Land M."/>
            <person name="Hauser L."/>
            <person name="Ngatchou-Djao O.D."/>
            <person name="Rohde M."/>
            <person name="Pukall R."/>
            <person name="Spring S."/>
            <person name="Abt B."/>
            <person name="Goker M."/>
            <person name="Detter J.C."/>
            <person name="Woyke T."/>
            <person name="Bristow J."/>
            <person name="Markowitz V."/>
            <person name="Hugenholtz P."/>
            <person name="Eisen J.A."/>
            <person name="Kyrpides N.C."/>
            <person name="Klenk H.P."/>
            <person name="Lapidus A."/>
        </authorList>
    </citation>
    <scope>NUCLEOTIDE SEQUENCE [LARGE SCALE GENOMIC DNA]</scope>
    <source>
        <strain evidence="9">DSM 15567 / CIP 107919 / 50-1 BON</strain>
    </source>
</reference>
<keyword evidence="2 7" id="KW-0732">Signal</keyword>
<keyword evidence="1" id="KW-1003">Cell membrane</keyword>
<dbReference type="InterPro" id="IPR050490">
    <property type="entry name" value="Bact_solute-bd_prot1"/>
</dbReference>
<accession>F3ZVY7</accession>
<dbReference type="Gene3D" id="3.40.190.10">
    <property type="entry name" value="Periplasmic binding protein-like II"/>
    <property type="match status" value="2"/>
</dbReference>
<protein>
    <submittedName>
        <fullName evidence="8">Extracellular solute-binding protein family 1</fullName>
    </submittedName>
</protein>
<dbReference type="RefSeq" id="WP_013779795.1">
    <property type="nucleotide sequence ID" value="NC_015520.1"/>
</dbReference>
<keyword evidence="9" id="KW-1185">Reference proteome</keyword>
<feature type="signal peptide" evidence="7">
    <location>
        <begin position="1"/>
        <end position="23"/>
    </location>
</feature>
<dbReference type="EMBL" id="CP002360">
    <property type="protein sequence ID" value="AEE95361.1"/>
    <property type="molecule type" value="Genomic_DNA"/>
</dbReference>
<name>F3ZVY7_MAHA5</name>
<proteinExistence type="predicted"/>
<evidence type="ECO:0000256" key="6">
    <source>
        <dbReference type="SAM" id="MobiDB-lite"/>
    </source>
</evidence>
<feature type="chain" id="PRO_5039141233" evidence="7">
    <location>
        <begin position="24"/>
        <end position="555"/>
    </location>
</feature>
<reference evidence="9" key="1">
    <citation type="submission" date="2010-11" db="EMBL/GenBank/DDBJ databases">
        <title>The complete genome of Mahella australiensis DSM 15567.</title>
        <authorList>
            <consortium name="US DOE Joint Genome Institute (JGI-PGF)"/>
            <person name="Lucas S."/>
            <person name="Copeland A."/>
            <person name="Lapidus A."/>
            <person name="Bruce D."/>
            <person name="Goodwin L."/>
            <person name="Pitluck S."/>
            <person name="Kyrpides N."/>
            <person name="Mavromatis K."/>
            <person name="Pagani I."/>
            <person name="Ivanova N."/>
            <person name="Teshima H."/>
            <person name="Brettin T."/>
            <person name="Detter J.C."/>
            <person name="Han C."/>
            <person name="Tapia R."/>
            <person name="Land M."/>
            <person name="Hauser L."/>
            <person name="Markowitz V."/>
            <person name="Cheng J.-F."/>
            <person name="Hugenholtz P."/>
            <person name="Woyke T."/>
            <person name="Wu D."/>
            <person name="Spring S."/>
            <person name="Pukall R."/>
            <person name="Steenblock K."/>
            <person name="Schneider S."/>
            <person name="Klenk H.-P."/>
            <person name="Eisen J.A."/>
        </authorList>
    </citation>
    <scope>NUCLEOTIDE SEQUENCE [LARGE SCALE GENOMIC DNA]</scope>
    <source>
        <strain evidence="9">DSM 15567 / CIP 107919 / 50-1 BON</strain>
    </source>
</reference>
<dbReference type="OrthoDB" id="2491264at2"/>
<dbReference type="SUPFAM" id="SSF53850">
    <property type="entry name" value="Periplasmic binding protein-like II"/>
    <property type="match status" value="1"/>
</dbReference>
<evidence type="ECO:0000256" key="4">
    <source>
        <dbReference type="ARBA" id="ARBA00023139"/>
    </source>
</evidence>